<dbReference type="OrthoDB" id="3350428at2759"/>
<keyword evidence="3" id="KW-0862">Zinc</keyword>
<evidence type="ECO:0000256" key="2">
    <source>
        <dbReference type="ARBA" id="ARBA00022771"/>
    </source>
</evidence>
<gene>
    <name evidence="4" type="ORF">BD410DRAFT_639184</name>
</gene>
<sequence>MNRFPYATDSLLRGRHRETAVEIVKQLEKTSNTAFTCKGPCGKVDAHGIHFRCIQCDDFILCADCITAHESDQVDSHRPSHYFTRFSGEPLIFKPKKEESEVSEKARMANIEASLAKFEERLATLEHLIHTLPDTLSGKRTAAENISDVKKE</sequence>
<dbReference type="SUPFAM" id="SSF57850">
    <property type="entry name" value="RING/U-box"/>
    <property type="match status" value="1"/>
</dbReference>
<accession>A0A4Y7QEB9</accession>
<evidence type="ECO:0000256" key="3">
    <source>
        <dbReference type="ARBA" id="ARBA00022833"/>
    </source>
</evidence>
<proteinExistence type="predicted"/>
<evidence type="ECO:0000313" key="5">
    <source>
        <dbReference type="Proteomes" id="UP000294933"/>
    </source>
</evidence>
<evidence type="ECO:0000313" key="4">
    <source>
        <dbReference type="EMBL" id="TDL25422.1"/>
    </source>
</evidence>
<keyword evidence="5" id="KW-1185">Reference proteome</keyword>
<organism evidence="4 5">
    <name type="scientific">Rickenella mellea</name>
    <dbReference type="NCBI Taxonomy" id="50990"/>
    <lineage>
        <taxon>Eukaryota</taxon>
        <taxon>Fungi</taxon>
        <taxon>Dikarya</taxon>
        <taxon>Basidiomycota</taxon>
        <taxon>Agaricomycotina</taxon>
        <taxon>Agaricomycetes</taxon>
        <taxon>Hymenochaetales</taxon>
        <taxon>Rickenellaceae</taxon>
        <taxon>Rickenella</taxon>
    </lineage>
</organism>
<protein>
    <recommendedName>
        <fullName evidence="6">ZZ-type domain-containing protein</fullName>
    </recommendedName>
</protein>
<dbReference type="VEuPathDB" id="FungiDB:BD410DRAFT_639184"/>
<name>A0A4Y7QEB9_9AGAM</name>
<evidence type="ECO:0008006" key="6">
    <source>
        <dbReference type="Google" id="ProtNLM"/>
    </source>
</evidence>
<dbReference type="GO" id="GO:0008270">
    <property type="term" value="F:zinc ion binding"/>
    <property type="evidence" value="ECO:0007669"/>
    <property type="project" value="UniProtKB-KW"/>
</dbReference>
<dbReference type="Proteomes" id="UP000294933">
    <property type="component" value="Unassembled WGS sequence"/>
</dbReference>
<reference evidence="4 5" key="1">
    <citation type="submission" date="2018-06" db="EMBL/GenBank/DDBJ databases">
        <title>A transcriptomic atlas of mushroom development highlights an independent origin of complex multicellularity.</title>
        <authorList>
            <consortium name="DOE Joint Genome Institute"/>
            <person name="Krizsan K."/>
            <person name="Almasi E."/>
            <person name="Merenyi Z."/>
            <person name="Sahu N."/>
            <person name="Viragh M."/>
            <person name="Koszo T."/>
            <person name="Mondo S."/>
            <person name="Kiss B."/>
            <person name="Balint B."/>
            <person name="Kues U."/>
            <person name="Barry K."/>
            <person name="Hegedus J.C."/>
            <person name="Henrissat B."/>
            <person name="Johnson J."/>
            <person name="Lipzen A."/>
            <person name="Ohm R."/>
            <person name="Nagy I."/>
            <person name="Pangilinan J."/>
            <person name="Yan J."/>
            <person name="Xiong Y."/>
            <person name="Grigoriev I.V."/>
            <person name="Hibbett D.S."/>
            <person name="Nagy L.G."/>
        </authorList>
    </citation>
    <scope>NUCLEOTIDE SEQUENCE [LARGE SCALE GENOMIC DNA]</scope>
    <source>
        <strain evidence="4 5">SZMC22713</strain>
    </source>
</reference>
<dbReference type="AlphaFoldDB" id="A0A4Y7QEB9"/>
<dbReference type="EMBL" id="ML170164">
    <property type="protein sequence ID" value="TDL25422.1"/>
    <property type="molecule type" value="Genomic_DNA"/>
</dbReference>
<evidence type="ECO:0000256" key="1">
    <source>
        <dbReference type="ARBA" id="ARBA00022723"/>
    </source>
</evidence>
<keyword evidence="2" id="KW-0863">Zinc-finger</keyword>
<keyword evidence="1" id="KW-0479">Metal-binding</keyword>
<dbReference type="InterPro" id="IPR043145">
    <property type="entry name" value="Znf_ZZ_sf"/>
</dbReference>
<dbReference type="Gene3D" id="3.30.60.90">
    <property type="match status" value="1"/>
</dbReference>